<proteinExistence type="predicted"/>
<gene>
    <name evidence="1" type="ORF">GGX14DRAFT_314183</name>
</gene>
<dbReference type="AlphaFoldDB" id="A0AAD6YM04"/>
<keyword evidence="2" id="KW-1185">Reference proteome</keyword>
<sequence>PQLLGGVCKQWREICLSMSSLWTSLRVYNRMDRGIDSLVDALRCWLSRAGNCPIDLEIDGALTAQCDILDVLGQFAFQLRSLDVSTPLPETLIQGHIPHLQRLVLDILPRHKNAETASAALHDAPRLREVDLSIQNVSFPWTQLTHLALRLGSLPRCLEILQCTPRL</sequence>
<evidence type="ECO:0000313" key="1">
    <source>
        <dbReference type="EMBL" id="KAJ7223329.1"/>
    </source>
</evidence>
<feature type="non-terminal residue" evidence="1">
    <location>
        <position position="1"/>
    </location>
</feature>
<accession>A0AAD6YM04</accession>
<protein>
    <recommendedName>
        <fullName evidence="3">F-box domain-containing protein</fullName>
    </recommendedName>
</protein>
<evidence type="ECO:0000313" key="2">
    <source>
        <dbReference type="Proteomes" id="UP001219525"/>
    </source>
</evidence>
<organism evidence="1 2">
    <name type="scientific">Mycena pura</name>
    <dbReference type="NCBI Taxonomy" id="153505"/>
    <lineage>
        <taxon>Eukaryota</taxon>
        <taxon>Fungi</taxon>
        <taxon>Dikarya</taxon>
        <taxon>Basidiomycota</taxon>
        <taxon>Agaricomycotina</taxon>
        <taxon>Agaricomycetes</taxon>
        <taxon>Agaricomycetidae</taxon>
        <taxon>Agaricales</taxon>
        <taxon>Marasmiineae</taxon>
        <taxon>Mycenaceae</taxon>
        <taxon>Mycena</taxon>
    </lineage>
</organism>
<dbReference type="Proteomes" id="UP001219525">
    <property type="component" value="Unassembled WGS sequence"/>
</dbReference>
<reference evidence="1" key="1">
    <citation type="submission" date="2023-03" db="EMBL/GenBank/DDBJ databases">
        <title>Massive genome expansion in bonnet fungi (Mycena s.s.) driven by repeated elements and novel gene families across ecological guilds.</title>
        <authorList>
            <consortium name="Lawrence Berkeley National Laboratory"/>
            <person name="Harder C.B."/>
            <person name="Miyauchi S."/>
            <person name="Viragh M."/>
            <person name="Kuo A."/>
            <person name="Thoen E."/>
            <person name="Andreopoulos B."/>
            <person name="Lu D."/>
            <person name="Skrede I."/>
            <person name="Drula E."/>
            <person name="Henrissat B."/>
            <person name="Morin E."/>
            <person name="Kohler A."/>
            <person name="Barry K."/>
            <person name="LaButti K."/>
            <person name="Morin E."/>
            <person name="Salamov A."/>
            <person name="Lipzen A."/>
            <person name="Mereny Z."/>
            <person name="Hegedus B."/>
            <person name="Baldrian P."/>
            <person name="Stursova M."/>
            <person name="Weitz H."/>
            <person name="Taylor A."/>
            <person name="Grigoriev I.V."/>
            <person name="Nagy L.G."/>
            <person name="Martin F."/>
            <person name="Kauserud H."/>
        </authorList>
    </citation>
    <scope>NUCLEOTIDE SEQUENCE</scope>
    <source>
        <strain evidence="1">9144</strain>
    </source>
</reference>
<evidence type="ECO:0008006" key="3">
    <source>
        <dbReference type="Google" id="ProtNLM"/>
    </source>
</evidence>
<name>A0AAD6YM04_9AGAR</name>
<comment type="caution">
    <text evidence="1">The sequence shown here is derived from an EMBL/GenBank/DDBJ whole genome shotgun (WGS) entry which is preliminary data.</text>
</comment>
<feature type="non-terminal residue" evidence="1">
    <location>
        <position position="167"/>
    </location>
</feature>
<dbReference type="EMBL" id="JARJCW010000006">
    <property type="protein sequence ID" value="KAJ7223329.1"/>
    <property type="molecule type" value="Genomic_DNA"/>
</dbReference>